<dbReference type="InterPro" id="IPR003439">
    <property type="entry name" value="ABC_transporter-like_ATP-bd"/>
</dbReference>
<evidence type="ECO:0000256" key="5">
    <source>
        <dbReference type="ARBA" id="ARBA00022840"/>
    </source>
</evidence>
<evidence type="ECO:0000313" key="11">
    <source>
        <dbReference type="EMBL" id="AOS62360.1"/>
    </source>
</evidence>
<dbReference type="Proteomes" id="UP000095210">
    <property type="component" value="Chromosome"/>
</dbReference>
<evidence type="ECO:0000256" key="4">
    <source>
        <dbReference type="ARBA" id="ARBA00022741"/>
    </source>
</evidence>
<accession>A0AAC9HPV5</accession>
<dbReference type="GO" id="GO:0043215">
    <property type="term" value="P:daunorubicin transport"/>
    <property type="evidence" value="ECO:0007669"/>
    <property type="project" value="InterPro"/>
</dbReference>
<evidence type="ECO:0000313" key="12">
    <source>
        <dbReference type="Proteomes" id="UP000095210"/>
    </source>
</evidence>
<dbReference type="SMART" id="SM00382">
    <property type="entry name" value="AAA"/>
    <property type="match status" value="1"/>
</dbReference>
<evidence type="ECO:0000256" key="2">
    <source>
        <dbReference type="ARBA" id="ARBA00022448"/>
    </source>
</evidence>
<dbReference type="GO" id="GO:0046677">
    <property type="term" value="P:response to antibiotic"/>
    <property type="evidence" value="ECO:0007669"/>
    <property type="project" value="UniProtKB-KW"/>
</dbReference>
<protein>
    <submittedName>
        <fullName evidence="11">Daunorubicin resistance ABC transporter ATP-binding subunit</fullName>
    </submittedName>
</protein>
<dbReference type="GO" id="GO:0005524">
    <property type="term" value="F:ATP binding"/>
    <property type="evidence" value="ECO:0007669"/>
    <property type="project" value="UniProtKB-KW"/>
</dbReference>
<comment type="subcellular location">
    <subcellularLocation>
        <location evidence="1">Cell membrane</location>
        <topology evidence="1">Peripheral membrane protein</topology>
        <orientation evidence="1">Cytoplasmic side</orientation>
    </subcellularLocation>
</comment>
<dbReference type="PROSITE" id="PS00211">
    <property type="entry name" value="ABC_TRANSPORTER_1"/>
    <property type="match status" value="1"/>
</dbReference>
<dbReference type="Pfam" id="PF00005">
    <property type="entry name" value="ABC_tran"/>
    <property type="match status" value="1"/>
</dbReference>
<dbReference type="PANTHER" id="PTHR42711">
    <property type="entry name" value="ABC TRANSPORTER ATP-BINDING PROTEIN"/>
    <property type="match status" value="1"/>
</dbReference>
<keyword evidence="2" id="KW-0813">Transport</keyword>
<dbReference type="InterPro" id="IPR017871">
    <property type="entry name" value="ABC_transporter-like_CS"/>
</dbReference>
<keyword evidence="3" id="KW-1003">Cell membrane</keyword>
<comment type="similarity">
    <text evidence="9">Belongs to the ABC transporter superfamily. Drug exporter-1 (DrugE1) (TC 3.A.1.105) family.</text>
</comment>
<feature type="domain" description="ABC transporter" evidence="10">
    <location>
        <begin position="14"/>
        <end position="244"/>
    </location>
</feature>
<evidence type="ECO:0000256" key="8">
    <source>
        <dbReference type="ARBA" id="ARBA00023251"/>
    </source>
</evidence>
<dbReference type="InterPro" id="IPR005894">
    <property type="entry name" value="DrrA"/>
</dbReference>
<dbReference type="PROSITE" id="PS50893">
    <property type="entry name" value="ABC_TRANSPORTER_2"/>
    <property type="match status" value="1"/>
</dbReference>
<evidence type="ECO:0000256" key="3">
    <source>
        <dbReference type="ARBA" id="ARBA00022475"/>
    </source>
</evidence>
<keyword evidence="4" id="KW-0547">Nucleotide-binding</keyword>
<dbReference type="Gene3D" id="3.40.50.300">
    <property type="entry name" value="P-loop containing nucleotide triphosphate hydrolases"/>
    <property type="match status" value="1"/>
</dbReference>
<evidence type="ECO:0000256" key="1">
    <source>
        <dbReference type="ARBA" id="ARBA00004413"/>
    </source>
</evidence>
<dbReference type="GO" id="GO:0016887">
    <property type="term" value="F:ATP hydrolysis activity"/>
    <property type="evidence" value="ECO:0007669"/>
    <property type="project" value="InterPro"/>
</dbReference>
<evidence type="ECO:0000256" key="7">
    <source>
        <dbReference type="ARBA" id="ARBA00023136"/>
    </source>
</evidence>
<dbReference type="InterPro" id="IPR003593">
    <property type="entry name" value="AAA+_ATPase"/>
</dbReference>
<proteinExistence type="inferred from homology"/>
<sequence length="323" mass="34464">MTGAPRTGSPDLMIEAIGLGKRFGEVAALTDVDVAVPRGTVLGLLGHNGAGKTTLVNIVGTLARPSSGTVRVAGYDVVRQASQVRSRIGLTGQFAALDERITGRDNLVLVGRLLGASRRDARRRADELLELFGLTAVAHRLAKTYSGGMRRRLDLAIGLVGHPEVIILDEPTTGMDPTSRLDLWQTVREMVRQGSTALLTTQHLEEADRLADSITLLSGGRVVLSGTPTELKARVGRRAVTVRLARDEVSSAVPALRRAGLQPVRSDSRDTELTIAVGQSREITSVVRALDEVGIEAAELGITEPGLDEVYLFVMDNAVADAR</sequence>
<evidence type="ECO:0000256" key="6">
    <source>
        <dbReference type="ARBA" id="ARBA00022967"/>
    </source>
</evidence>
<dbReference type="KEGG" id="ahm:TL08_07710"/>
<dbReference type="InterPro" id="IPR027417">
    <property type="entry name" value="P-loop_NTPase"/>
</dbReference>
<dbReference type="GO" id="GO:1900753">
    <property type="term" value="P:doxorubicin transport"/>
    <property type="evidence" value="ECO:0007669"/>
    <property type="project" value="InterPro"/>
</dbReference>
<dbReference type="InterPro" id="IPR050763">
    <property type="entry name" value="ABC_transporter_ATP-binding"/>
</dbReference>
<gene>
    <name evidence="11" type="ORF">TL08_07710</name>
</gene>
<keyword evidence="12" id="KW-1185">Reference proteome</keyword>
<keyword evidence="5 11" id="KW-0067">ATP-binding</keyword>
<dbReference type="EMBL" id="CP014859">
    <property type="protein sequence ID" value="AOS62360.1"/>
    <property type="molecule type" value="Genomic_DNA"/>
</dbReference>
<dbReference type="SUPFAM" id="SSF52540">
    <property type="entry name" value="P-loop containing nucleoside triphosphate hydrolases"/>
    <property type="match status" value="1"/>
</dbReference>
<dbReference type="AlphaFoldDB" id="A0AAC9HPV5"/>
<dbReference type="PANTHER" id="PTHR42711:SF19">
    <property type="entry name" value="DOXORUBICIN RESISTANCE ATP-BINDING PROTEIN DRRA"/>
    <property type="match status" value="1"/>
</dbReference>
<dbReference type="GO" id="GO:0005886">
    <property type="term" value="C:plasma membrane"/>
    <property type="evidence" value="ECO:0007669"/>
    <property type="project" value="UniProtKB-SubCell"/>
</dbReference>
<name>A0AAC9HPV5_9PSEU</name>
<keyword evidence="6" id="KW-1278">Translocase</keyword>
<keyword evidence="8" id="KW-0046">Antibiotic resistance</keyword>
<dbReference type="NCBIfam" id="TIGR01188">
    <property type="entry name" value="drrA"/>
    <property type="match status" value="1"/>
</dbReference>
<organism evidence="11 12">
    <name type="scientific">Actinoalloteichus hymeniacidonis</name>
    <dbReference type="NCBI Taxonomy" id="340345"/>
    <lineage>
        <taxon>Bacteria</taxon>
        <taxon>Bacillati</taxon>
        <taxon>Actinomycetota</taxon>
        <taxon>Actinomycetes</taxon>
        <taxon>Pseudonocardiales</taxon>
        <taxon>Pseudonocardiaceae</taxon>
        <taxon>Actinoalloteichus</taxon>
    </lineage>
</organism>
<reference evidence="12" key="1">
    <citation type="submission" date="2016-03" db="EMBL/GenBank/DDBJ databases">
        <title>Complete genome sequence of the type strain Actinoalloteichus hymeniacidonis DSM 45092.</title>
        <authorList>
            <person name="Schaffert L."/>
            <person name="Albersmeier A."/>
            <person name="Winkler A."/>
            <person name="Kalinowski J."/>
            <person name="Zotchev S."/>
            <person name="Ruckert C."/>
        </authorList>
    </citation>
    <scope>NUCLEOTIDE SEQUENCE [LARGE SCALE GENOMIC DNA]</scope>
    <source>
        <strain evidence="12">HPA177(T) (DSM 45092(T))</strain>
    </source>
</reference>
<keyword evidence="7" id="KW-0472">Membrane</keyword>
<evidence type="ECO:0000256" key="9">
    <source>
        <dbReference type="ARBA" id="ARBA00049985"/>
    </source>
</evidence>
<evidence type="ECO:0000259" key="10">
    <source>
        <dbReference type="PROSITE" id="PS50893"/>
    </source>
</evidence>